<dbReference type="KEGG" id="lel:PVL30_005021"/>
<comment type="function">
    <text evidence="8">DNA-binding protein that binds to both single- and double-stranded DNA. Binds preferentially to UV-damaged DNA. May be involved in DNA-metabolic processes.</text>
</comment>
<reference evidence="10 11" key="1">
    <citation type="journal article" date="2009" name="Nature">
        <title>Evolution of pathogenicity and sexual reproduction in eight Candida genomes.</title>
        <authorList>
            <person name="Butler G."/>
            <person name="Rasmussen M.D."/>
            <person name="Lin M.F."/>
            <person name="Santos M.A."/>
            <person name="Sakthikumar S."/>
            <person name="Munro C.A."/>
            <person name="Rheinbay E."/>
            <person name="Grabherr M."/>
            <person name="Forche A."/>
            <person name="Reedy J.L."/>
            <person name="Agrafioti I."/>
            <person name="Arnaud M.B."/>
            <person name="Bates S."/>
            <person name="Brown A.J."/>
            <person name="Brunke S."/>
            <person name="Costanzo M.C."/>
            <person name="Fitzpatrick D.A."/>
            <person name="de Groot P.W."/>
            <person name="Harris D."/>
            <person name="Hoyer L.L."/>
            <person name="Hube B."/>
            <person name="Klis F.M."/>
            <person name="Kodira C."/>
            <person name="Lennard N."/>
            <person name="Logue M.E."/>
            <person name="Martin R."/>
            <person name="Neiman A.M."/>
            <person name="Nikolaou E."/>
            <person name="Quail M.A."/>
            <person name="Quinn J."/>
            <person name="Santos M.C."/>
            <person name="Schmitzberger F.F."/>
            <person name="Sherlock G."/>
            <person name="Shah P."/>
            <person name="Silverstein K.A."/>
            <person name="Skrzypek M.S."/>
            <person name="Soll D."/>
            <person name="Staggs R."/>
            <person name="Stansfield I."/>
            <person name="Stumpf M.P."/>
            <person name="Sudbery P.E."/>
            <person name="Srikantha T."/>
            <person name="Zeng Q."/>
            <person name="Berman J."/>
            <person name="Berriman M."/>
            <person name="Heitman J."/>
            <person name="Gow N.A."/>
            <person name="Lorenz M.C."/>
            <person name="Birren B.W."/>
            <person name="Kellis M."/>
            <person name="Cuomo C.A."/>
        </authorList>
    </citation>
    <scope>NUCLEOTIDE SEQUENCE [LARGE SCALE GENOMIC DNA]</scope>
    <source>
        <strain evidence="11">ATCC 11503 / BCRC 21390 / CBS 2605 / JCM 1781 / NBRC 1676 / NRRL YB-4239</strain>
    </source>
</reference>
<accession>A5E791</accession>
<evidence type="ECO:0000256" key="2">
    <source>
        <dbReference type="ARBA" id="ARBA00021132"/>
    </source>
</evidence>
<dbReference type="OMA" id="GKYHPSS"/>
<feature type="region of interest" description="Disordered" evidence="9">
    <location>
        <begin position="142"/>
        <end position="187"/>
    </location>
</feature>
<name>A5E791_LODEL</name>
<dbReference type="EMBL" id="CH981533">
    <property type="protein sequence ID" value="EDK47299.1"/>
    <property type="molecule type" value="Genomic_DNA"/>
</dbReference>
<feature type="compositionally biased region" description="Basic and acidic residues" evidence="9">
    <location>
        <begin position="162"/>
        <end position="187"/>
    </location>
</feature>
<dbReference type="SMART" id="SM00320">
    <property type="entry name" value="WD40"/>
    <property type="match status" value="4"/>
</dbReference>
<dbReference type="Gene3D" id="2.130.10.10">
    <property type="entry name" value="YVTN repeat-like/Quinoprotein amine dehydrogenase"/>
    <property type="match status" value="1"/>
</dbReference>
<dbReference type="GeneID" id="5230420"/>
<keyword evidence="11" id="KW-1185">Reference proteome</keyword>
<evidence type="ECO:0000313" key="11">
    <source>
        <dbReference type="Proteomes" id="UP000001996"/>
    </source>
</evidence>
<organism evidence="10 11">
    <name type="scientific">Lodderomyces elongisporus (strain ATCC 11503 / CBS 2605 / JCM 1781 / NBRC 1676 / NRRL YB-4239)</name>
    <name type="common">Yeast</name>
    <name type="synonym">Saccharomyces elongisporus</name>
    <dbReference type="NCBI Taxonomy" id="379508"/>
    <lineage>
        <taxon>Eukaryota</taxon>
        <taxon>Fungi</taxon>
        <taxon>Dikarya</taxon>
        <taxon>Ascomycota</taxon>
        <taxon>Saccharomycotina</taxon>
        <taxon>Pichiomycetes</taxon>
        <taxon>Debaryomycetaceae</taxon>
        <taxon>Candida/Lodderomyces clade</taxon>
        <taxon>Lodderomyces</taxon>
    </lineage>
</organism>
<dbReference type="PANTHER" id="PTHR14773:SF0">
    <property type="entry name" value="WD REPEAT-CONTAINING PROTEIN 76"/>
    <property type="match status" value="1"/>
</dbReference>
<evidence type="ECO:0000256" key="1">
    <source>
        <dbReference type="ARBA" id="ARBA00005434"/>
    </source>
</evidence>
<feature type="compositionally biased region" description="Basic and acidic residues" evidence="9">
    <location>
        <begin position="93"/>
        <end position="107"/>
    </location>
</feature>
<evidence type="ECO:0000313" key="10">
    <source>
        <dbReference type="EMBL" id="EDK47299.1"/>
    </source>
</evidence>
<proteinExistence type="inferred from homology"/>
<protein>
    <recommendedName>
        <fullName evidence="2 8">DNA damage-binding protein CMR1</fullName>
    </recommendedName>
</protein>
<keyword evidence="4" id="KW-0677">Repeat</keyword>
<feature type="compositionally biased region" description="Polar residues" evidence="9">
    <location>
        <begin position="25"/>
        <end position="47"/>
    </location>
</feature>
<dbReference type="GO" id="GO:0034399">
    <property type="term" value="C:nuclear periphery"/>
    <property type="evidence" value="ECO:0007669"/>
    <property type="project" value="EnsemblFungi"/>
</dbReference>
<evidence type="ECO:0000256" key="5">
    <source>
        <dbReference type="ARBA" id="ARBA00022763"/>
    </source>
</evidence>
<dbReference type="GO" id="GO:0005737">
    <property type="term" value="C:cytoplasm"/>
    <property type="evidence" value="ECO:0007669"/>
    <property type="project" value="EnsemblFungi"/>
</dbReference>
<dbReference type="PROSITE" id="PS00678">
    <property type="entry name" value="WD_REPEATS_1"/>
    <property type="match status" value="1"/>
</dbReference>
<dbReference type="AlphaFoldDB" id="A5E791"/>
<evidence type="ECO:0000256" key="3">
    <source>
        <dbReference type="ARBA" id="ARBA00022574"/>
    </source>
</evidence>
<feature type="compositionally biased region" description="Basic and acidic residues" evidence="9">
    <location>
        <begin position="1"/>
        <end position="18"/>
    </location>
</feature>
<dbReference type="Proteomes" id="UP000001996">
    <property type="component" value="Unassembled WGS sequence"/>
</dbReference>
<evidence type="ECO:0000256" key="6">
    <source>
        <dbReference type="ARBA" id="ARBA00023125"/>
    </source>
</evidence>
<dbReference type="GO" id="GO:0000785">
    <property type="term" value="C:chromatin"/>
    <property type="evidence" value="ECO:0007669"/>
    <property type="project" value="EnsemblFungi"/>
</dbReference>
<dbReference type="FunCoup" id="A5E791">
    <property type="interactions" value="708"/>
</dbReference>
<dbReference type="InterPro" id="IPR019775">
    <property type="entry name" value="WD40_repeat_CS"/>
</dbReference>
<dbReference type="GO" id="GO:2000001">
    <property type="term" value="P:regulation of DNA damage checkpoint"/>
    <property type="evidence" value="ECO:0007669"/>
    <property type="project" value="EnsemblFungi"/>
</dbReference>
<dbReference type="InterPro" id="IPR015943">
    <property type="entry name" value="WD40/YVTN_repeat-like_dom_sf"/>
</dbReference>
<sequence length="605" mass="68827">MALSEFERKRQENIKRNQELLSKLNLDSISNNISKEIERSSASPQPQKNKKRALRSVLGRVAKKEEKAKKVVEPARRSRRIAGIQSEQDNPEEYAKHRAEEEARERRKREYEELKRTKLFGDFNLIDLVTDKKHGEMVFESKVRNNSNGNNSNNSTENGSNKSDDGDNDKVKIESDENRKNEDVDVDNLVHENNEVLKLMQSLGDRFSAGDFYEQIKRNAPSGDKSVDAKRKEFDSKTIFPKYDPLQIGITHKRITAINFHPAVEDRIVAAGDTNGNLGLWAPDSSSSSDDAEPSITILRPHGKNISKIVTPRNHLEKLYSTSYDGSVRSLDLNKLSSSEVVSLNDSYGSDYGISDMNISSENPNLLYLSTLEGVFTRIDIREKPRDPEYLRLHDKKIGGFAINPQALYQIATSSLDRSMRIWDLRKVNSLIYSEYEDQRSPHMYGNYTSRLSISTVGWNSENRLVCNGYDDQICIFNYNKSPEITLWSDDFMPDYKRTSRKQSANEDEIVLPNNLLPVNKIKHNCQTGRWVSILKARWQEDPQDGVQKFIIGNMKRGMDVFDQEGNILGHLNDNMGAVPAVCSLHPTQNWAVGGSASGKIYLIE</sequence>
<feature type="repeat" description="WD" evidence="7">
    <location>
        <begin position="391"/>
        <end position="433"/>
    </location>
</feature>
<dbReference type="SUPFAM" id="SSF50978">
    <property type="entry name" value="WD40 repeat-like"/>
    <property type="match status" value="1"/>
</dbReference>
<comment type="similarity">
    <text evidence="1 8">Belongs to the WD repeat DDB2/WDR76 family.</text>
</comment>
<dbReference type="Pfam" id="PF00400">
    <property type="entry name" value="WD40"/>
    <property type="match status" value="1"/>
</dbReference>
<dbReference type="InterPro" id="IPR001680">
    <property type="entry name" value="WD40_rpt"/>
</dbReference>
<evidence type="ECO:0000256" key="9">
    <source>
        <dbReference type="SAM" id="MobiDB-lite"/>
    </source>
</evidence>
<dbReference type="STRING" id="379508.A5E791"/>
<feature type="compositionally biased region" description="Basic and acidic residues" evidence="9">
    <location>
        <begin position="62"/>
        <end position="76"/>
    </location>
</feature>
<dbReference type="OrthoDB" id="9890280at2759"/>
<dbReference type="GO" id="GO:0003677">
    <property type="term" value="F:DNA binding"/>
    <property type="evidence" value="ECO:0007669"/>
    <property type="project" value="UniProtKB-UniRule"/>
</dbReference>
<dbReference type="PROSITE" id="PS50294">
    <property type="entry name" value="WD_REPEATS_REGION"/>
    <property type="match status" value="1"/>
</dbReference>
<dbReference type="InterPro" id="IPR036322">
    <property type="entry name" value="WD40_repeat_dom_sf"/>
</dbReference>
<gene>
    <name evidence="10" type="ORF">LELG_05480</name>
</gene>
<evidence type="ECO:0000256" key="8">
    <source>
        <dbReference type="RuleBase" id="RU365004"/>
    </source>
</evidence>
<dbReference type="HOGENOM" id="CLU_017019_1_1_1"/>
<dbReference type="PROSITE" id="PS50082">
    <property type="entry name" value="WD_REPEATS_2"/>
    <property type="match status" value="1"/>
</dbReference>
<dbReference type="GO" id="GO:0006974">
    <property type="term" value="P:DNA damage response"/>
    <property type="evidence" value="ECO:0007669"/>
    <property type="project" value="UniProtKB-KW"/>
</dbReference>
<dbReference type="PANTHER" id="PTHR14773">
    <property type="entry name" value="WD REPEAT-CONTAINING PROTEIN 76"/>
    <property type="match status" value="1"/>
</dbReference>
<keyword evidence="5 8" id="KW-0227">DNA damage</keyword>
<feature type="compositionally biased region" description="Low complexity" evidence="9">
    <location>
        <begin position="145"/>
        <end position="161"/>
    </location>
</feature>
<dbReference type="VEuPathDB" id="FungiDB:LELG_05480"/>
<evidence type="ECO:0000256" key="7">
    <source>
        <dbReference type="PROSITE-ProRule" id="PRU00221"/>
    </source>
</evidence>
<dbReference type="InParanoid" id="A5E791"/>
<keyword evidence="6 8" id="KW-0238">DNA-binding</keyword>
<dbReference type="eggNOG" id="KOG4328">
    <property type="taxonomic scope" value="Eukaryota"/>
</dbReference>
<feature type="region of interest" description="Disordered" evidence="9">
    <location>
        <begin position="1"/>
        <end position="107"/>
    </location>
</feature>
<keyword evidence="3 7" id="KW-0853">WD repeat</keyword>
<evidence type="ECO:0000256" key="4">
    <source>
        <dbReference type="ARBA" id="ARBA00022737"/>
    </source>
</evidence>
<dbReference type="InterPro" id="IPR050853">
    <property type="entry name" value="WD_repeat_DNA-damage-binding"/>
</dbReference>